<keyword evidence="3" id="KW-1185">Reference proteome</keyword>
<dbReference type="Proteomes" id="UP000260457">
    <property type="component" value="Chromosome"/>
</dbReference>
<keyword evidence="1" id="KW-1133">Transmembrane helix</keyword>
<reference evidence="2 3" key="1">
    <citation type="submission" date="2018-07" db="EMBL/GenBank/DDBJ databases">
        <title>The molecular basis for the intramolecular migration of carboxyl group in the catabolism of para-hydroxybenzoate via gentisate.</title>
        <authorList>
            <person name="Zhao H."/>
            <person name="Xu Y."/>
            <person name="Lin S."/>
            <person name="Spain J.C."/>
            <person name="Zhou N.-Y."/>
        </authorList>
    </citation>
    <scope>NUCLEOTIDE SEQUENCE [LARGE SCALE GENOMIC DNA]</scope>
    <source>
        <strain evidence="2 3">PHB-7a</strain>
    </source>
</reference>
<dbReference type="RefSeq" id="WP_116821068.1">
    <property type="nucleotide sequence ID" value="NZ_CP030926.1"/>
</dbReference>
<evidence type="ECO:0008006" key="4">
    <source>
        <dbReference type="Google" id="ProtNLM"/>
    </source>
</evidence>
<dbReference type="EMBL" id="CP030926">
    <property type="protein sequence ID" value="AXN38397.1"/>
    <property type="molecule type" value="Genomic_DNA"/>
</dbReference>
<evidence type="ECO:0000313" key="3">
    <source>
        <dbReference type="Proteomes" id="UP000260457"/>
    </source>
</evidence>
<keyword evidence="1" id="KW-0812">Transmembrane</keyword>
<proteinExistence type="predicted"/>
<keyword evidence="1" id="KW-0472">Membrane</keyword>
<accession>A0ABN5N5K7</accession>
<name>A0ABN5N5K7_9BACI</name>
<dbReference type="GeneID" id="95398194"/>
<gene>
    <name evidence="2" type="ORF">DTO10_08110</name>
</gene>
<evidence type="ECO:0000256" key="1">
    <source>
        <dbReference type="SAM" id="Phobius"/>
    </source>
</evidence>
<feature type="transmembrane region" description="Helical" evidence="1">
    <location>
        <begin position="5"/>
        <end position="23"/>
    </location>
</feature>
<evidence type="ECO:0000313" key="2">
    <source>
        <dbReference type="EMBL" id="AXN38397.1"/>
    </source>
</evidence>
<sequence>MKRYFGSIIMVMVILLSIGTYYVKIASSASNLPKYTFKTLEGNDKELETVIIHGSYEENPTMHEELTIESNQTIYTSEKSYLENLIGPQDKRIEKLVKEHRSFMRGKENIDSFYEDNDFLAYVPVTNNREVRIKPIPMKFDVALLEKKSKDETSFEIEVPEQERFWSIDVRDVQLIQSKLQVVTRNDVKTNGENQSTEIHLYTIDLANKKIVKDETLIAETFNNTTQGYVEMPTSVSSMQPNNLILFTLVKGLYNEDGNFKEKPSESSLLIYNYETRKLEKVTLPKKLSGSYESIRDGYFDEENLYIIKRGSKNNHVVTFNISSQSVTSDYKFDDQSLHNDEDGFSTTVKNGRVYILGTNGMYEEKGEYKPAQLLIADLQTGKTLYKGETVIQSADQKKNHGLYVNYLEVQ</sequence>
<protein>
    <recommendedName>
        <fullName evidence="4">HlyD family secretion protein</fullName>
    </recommendedName>
</protein>
<organism evidence="2 3">
    <name type="scientific">Peribacillus butanolivorans</name>
    <dbReference type="NCBI Taxonomy" id="421767"/>
    <lineage>
        <taxon>Bacteria</taxon>
        <taxon>Bacillati</taxon>
        <taxon>Bacillota</taxon>
        <taxon>Bacilli</taxon>
        <taxon>Bacillales</taxon>
        <taxon>Bacillaceae</taxon>
        <taxon>Peribacillus</taxon>
    </lineage>
</organism>